<accession>A0AAE3M6X5</accession>
<organism evidence="13 14">
    <name type="scientific">Plebeiibacterium sediminum</name>
    <dbReference type="NCBI Taxonomy" id="2992112"/>
    <lineage>
        <taxon>Bacteria</taxon>
        <taxon>Pseudomonadati</taxon>
        <taxon>Bacteroidota</taxon>
        <taxon>Bacteroidia</taxon>
        <taxon>Marinilabiliales</taxon>
        <taxon>Marinilabiliaceae</taxon>
        <taxon>Plebeiibacterium</taxon>
    </lineage>
</organism>
<evidence type="ECO:0000256" key="6">
    <source>
        <dbReference type="ARBA" id="ARBA00022692"/>
    </source>
</evidence>
<dbReference type="Gene3D" id="1.20.81.30">
    <property type="entry name" value="Type II secretion system (T2SS), domain F"/>
    <property type="match status" value="2"/>
</dbReference>
<comment type="caution">
    <text evidence="13">The sequence shown here is derived from an EMBL/GenBank/DDBJ whole genome shotgun (WGS) entry which is preliminary data.</text>
</comment>
<dbReference type="InterPro" id="IPR018076">
    <property type="entry name" value="T2SS_GspF_dom"/>
</dbReference>
<keyword evidence="8 11" id="KW-0472">Membrane</keyword>
<protein>
    <recommendedName>
        <fullName evidence="9">General secretion pathway protein F</fullName>
    </recommendedName>
</protein>
<dbReference type="GO" id="GO:0005886">
    <property type="term" value="C:plasma membrane"/>
    <property type="evidence" value="ECO:0007669"/>
    <property type="project" value="UniProtKB-SubCell"/>
</dbReference>
<evidence type="ECO:0000256" key="5">
    <source>
        <dbReference type="ARBA" id="ARBA00022475"/>
    </source>
</evidence>
<comment type="function">
    <text evidence="1">Component of the type II secretion system inner membrane complex required for the energy-dependent secretion of extracellular factors such as proteases and toxins from the periplasm.</text>
</comment>
<evidence type="ECO:0000256" key="7">
    <source>
        <dbReference type="ARBA" id="ARBA00022989"/>
    </source>
</evidence>
<dbReference type="PRINTS" id="PR00812">
    <property type="entry name" value="BCTERIALGSPF"/>
</dbReference>
<reference evidence="13" key="1">
    <citation type="submission" date="2022-10" db="EMBL/GenBank/DDBJ databases">
        <authorList>
            <person name="Yu W.X."/>
        </authorList>
    </citation>
    <scope>NUCLEOTIDE SEQUENCE</scope>
    <source>
        <strain evidence="13">AAT</strain>
    </source>
</reference>
<dbReference type="GO" id="GO:0009306">
    <property type="term" value="P:protein secretion"/>
    <property type="evidence" value="ECO:0007669"/>
    <property type="project" value="InterPro"/>
</dbReference>
<dbReference type="InterPro" id="IPR042094">
    <property type="entry name" value="T2SS_GspF_sf"/>
</dbReference>
<dbReference type="InterPro" id="IPR001992">
    <property type="entry name" value="T2SS_GspF/T4SS_PilC_CS"/>
</dbReference>
<evidence type="ECO:0000256" key="3">
    <source>
        <dbReference type="ARBA" id="ARBA00005745"/>
    </source>
</evidence>
<dbReference type="InterPro" id="IPR003004">
    <property type="entry name" value="GspF/PilC"/>
</dbReference>
<keyword evidence="5" id="KW-1003">Cell membrane</keyword>
<comment type="subcellular location">
    <subcellularLocation>
        <location evidence="2 10">Cell membrane</location>
        <topology evidence="2 10">Multi-pass membrane protein</topology>
    </subcellularLocation>
</comment>
<proteinExistence type="inferred from homology"/>
<evidence type="ECO:0000256" key="10">
    <source>
        <dbReference type="RuleBase" id="RU003923"/>
    </source>
</evidence>
<feature type="transmembrane region" description="Helical" evidence="11">
    <location>
        <begin position="142"/>
        <end position="168"/>
    </location>
</feature>
<evidence type="ECO:0000313" key="14">
    <source>
        <dbReference type="Proteomes" id="UP001209229"/>
    </source>
</evidence>
<feature type="transmembrane region" description="Helical" evidence="11">
    <location>
        <begin position="352"/>
        <end position="372"/>
    </location>
</feature>
<dbReference type="PANTHER" id="PTHR30012:SF0">
    <property type="entry name" value="TYPE II SECRETION SYSTEM PROTEIN F-RELATED"/>
    <property type="match status" value="1"/>
</dbReference>
<keyword evidence="4 10" id="KW-0813">Transport</keyword>
<dbReference type="Proteomes" id="UP001209229">
    <property type="component" value="Unassembled WGS sequence"/>
</dbReference>
<feature type="transmembrane region" description="Helical" evidence="11">
    <location>
        <begin position="199"/>
        <end position="217"/>
    </location>
</feature>
<feature type="domain" description="Type II secretion system protein GspF" evidence="12">
    <location>
        <begin position="47"/>
        <end position="169"/>
    </location>
</feature>
<evidence type="ECO:0000256" key="4">
    <source>
        <dbReference type="ARBA" id="ARBA00022448"/>
    </source>
</evidence>
<dbReference type="RefSeq" id="WP_301191463.1">
    <property type="nucleotide sequence ID" value="NZ_JAPDPJ010000039.1"/>
</dbReference>
<keyword evidence="6 10" id="KW-0812">Transmembrane</keyword>
<keyword evidence="7 11" id="KW-1133">Transmembrane helix</keyword>
<evidence type="ECO:0000259" key="12">
    <source>
        <dbReference type="Pfam" id="PF00482"/>
    </source>
</evidence>
<evidence type="ECO:0000256" key="11">
    <source>
        <dbReference type="SAM" id="Phobius"/>
    </source>
</evidence>
<sequence length="381" mass="43763">MAIDLSQIKNYNQQVSPGKLPSKEDLPFWKKEISFGKILTDKIKEVFYSELVILMTAGLDLKLALDLIVQEEKKEKVKNIYYLISQKILHGLSLSEAIKDQPEFGQYEFYSIKIGEESGSLVLVLEELSLFFRKKVKQKKQIISAISYPAMIFITALGAVFFMMNFIVPLFADAFKRFNSDLPTLTKAVIYLSDQFRNYWYLIPISVGLIVVLVRMFRNEEWYRKYSGILLLRIPVIGKLMQKIYLASFCQSMSLMTSAKTPLVQSLELVSKMIGLYPYEKALISIREGLYHGKPLNELMLDYPIFDSRMVSLIKVGEETNRLDSIFKRLYDQYTEETDHQTTVMSSLLEPMLIIVVGGMVALLLVAMYLPMFKLGGSLMN</sequence>
<dbReference type="AlphaFoldDB" id="A0AAE3M6X5"/>
<name>A0AAE3M6X5_9BACT</name>
<evidence type="ECO:0000256" key="1">
    <source>
        <dbReference type="ARBA" id="ARBA00002684"/>
    </source>
</evidence>
<evidence type="ECO:0000256" key="2">
    <source>
        <dbReference type="ARBA" id="ARBA00004651"/>
    </source>
</evidence>
<feature type="domain" description="Type II secretion system protein GspF" evidence="12">
    <location>
        <begin position="249"/>
        <end position="371"/>
    </location>
</feature>
<evidence type="ECO:0000313" key="13">
    <source>
        <dbReference type="EMBL" id="MCW3787899.1"/>
    </source>
</evidence>
<dbReference type="Pfam" id="PF00482">
    <property type="entry name" value="T2SSF"/>
    <property type="match status" value="2"/>
</dbReference>
<keyword evidence="14" id="KW-1185">Reference proteome</keyword>
<dbReference type="EMBL" id="JAPDPJ010000039">
    <property type="protein sequence ID" value="MCW3787899.1"/>
    <property type="molecule type" value="Genomic_DNA"/>
</dbReference>
<comment type="similarity">
    <text evidence="3 10">Belongs to the GSP F family.</text>
</comment>
<dbReference type="PANTHER" id="PTHR30012">
    <property type="entry name" value="GENERAL SECRETION PATHWAY PROTEIN"/>
    <property type="match status" value="1"/>
</dbReference>
<gene>
    <name evidence="13" type="ORF">OM075_15595</name>
</gene>
<evidence type="ECO:0000256" key="9">
    <source>
        <dbReference type="ARBA" id="ARBA00030750"/>
    </source>
</evidence>
<evidence type="ECO:0000256" key="8">
    <source>
        <dbReference type="ARBA" id="ARBA00023136"/>
    </source>
</evidence>
<dbReference type="PROSITE" id="PS00874">
    <property type="entry name" value="T2SP_F"/>
    <property type="match status" value="1"/>
</dbReference>